<feature type="domain" description="G" evidence="1">
    <location>
        <begin position="438"/>
        <end position="563"/>
    </location>
</feature>
<dbReference type="SUPFAM" id="SSF52540">
    <property type="entry name" value="P-loop containing nucleoside triphosphate hydrolases"/>
    <property type="match status" value="1"/>
</dbReference>
<keyword evidence="3" id="KW-0378">Hydrolase</keyword>
<accession>A0A9W7SJY2</accession>
<comment type="caution">
    <text evidence="3">The sequence shown here is derived from an EMBL/GenBank/DDBJ whole genome shotgun (WGS) entry which is preliminary data.</text>
</comment>
<dbReference type="InterPro" id="IPR018712">
    <property type="entry name" value="Tle1-like_cat"/>
</dbReference>
<proteinExistence type="predicted"/>
<evidence type="ECO:0000313" key="4">
    <source>
        <dbReference type="Proteomes" id="UP001138500"/>
    </source>
</evidence>
<protein>
    <submittedName>
        <fullName evidence="3">Alpha/beta hydrolase domain (DUF2235)</fullName>
    </submittedName>
</protein>
<dbReference type="GO" id="GO:0005525">
    <property type="term" value="F:GTP binding"/>
    <property type="evidence" value="ECO:0007669"/>
    <property type="project" value="InterPro"/>
</dbReference>
<sequence>MSADPDTSPTRLVLCVDGTTKSNGSQTNVHRIYSGVQLGNVVDPSSQITYKQLPRYVSGIGSADEIFSAEKLQAFVFGQGFLKQIQDVYELCCQLTGPQDELFLFGYSRGAYVVRAVAGLLHAFGAITSAGQPDFENNFKKLLKEAENRRGTSDLSLSPASSIATGTFRPAPKIKFVGVFDTVKAASNASLIDIGLNGSIQNMRHALALNEDRKALTPEVIYPEEFYRTDLRTTNRTFVQAWFIGTHADMGGSAKKAGLGLYPLQWMLVEAMKYGLVVDFGPSRGDLITNPLSVVCPTFDDLGRKIEPWSCSTVNGIVSTLYDLRAVHDAMQFKEAYAVKLGSRFGSMRQKKSRDPFADNGRLLGFCFDCPQGTVLHPSVYLLLDEHTNVALEMKELKLQRYIEDWREKMLGSKNGVVNHGFWLDQDDDDNLDLGAIRVLVCGNTGVGKSTLINKTFGVPVTQSSNRTRGIHDVKQEITFEGRPDLVVHDSGGFEAGADEEFVAIEQFLKEKSATLDVAARLHVIWFCVDINSPRTLQTATEKLFRSVSLYASDVPIIVVATKKDDFVDLQFSARRKLMKKAGEKFDEEACEKYAEEQLEQRLELLRQEMLSVPDGRLDACVAVSQEDETSIADLSKTTSHCFGTDKVRHLYIRAQVTRIDLKIDLALCEITKRYKRLVRDATGASYAPMGATITRKVSTNKITKSIINCFGLPTVSAETAIEALTANVWKTFGANLTLALAEAFHLIVGLGASGATSGMPTWLVTGSINASYVVPATCRLFLVMAADLTLVLARSFKEVAFRQGGMPTARDVSAAARNYRFRGYSQHVHDEVKVLVPKKNVMKSFRADQVRQGLEAIVLKYKDKLMENVDLPLKMVGRPSIGELSADDDTSKGAVAELLGDLEVGMKELEGASAPRELEGSLATVAELPGRRRRPGGARAQHEYREEEALNGQAGVGRAVAESEYCEEGPCLRTRGVSLRRDAAAGPHVAAHVVSRGMRLGLSRGFW</sequence>
<evidence type="ECO:0000259" key="2">
    <source>
        <dbReference type="Pfam" id="PF09994"/>
    </source>
</evidence>
<dbReference type="SUPFAM" id="SSF53474">
    <property type="entry name" value="alpha/beta-Hydrolases"/>
    <property type="match status" value="1"/>
</dbReference>
<dbReference type="Pfam" id="PF09994">
    <property type="entry name" value="T6SS_Tle1-like_cat"/>
    <property type="match status" value="1"/>
</dbReference>
<dbReference type="Gene3D" id="3.40.50.300">
    <property type="entry name" value="P-loop containing nucleotide triphosphate hydrolases"/>
    <property type="match status" value="1"/>
</dbReference>
<dbReference type="Pfam" id="PF01926">
    <property type="entry name" value="MMR_HSR1"/>
    <property type="match status" value="1"/>
</dbReference>
<keyword evidence="4" id="KW-1185">Reference proteome</keyword>
<dbReference type="GO" id="GO:0016787">
    <property type="term" value="F:hydrolase activity"/>
    <property type="evidence" value="ECO:0007669"/>
    <property type="project" value="UniProtKB-KW"/>
</dbReference>
<dbReference type="Proteomes" id="UP001138500">
    <property type="component" value="Unassembled WGS sequence"/>
</dbReference>
<dbReference type="InterPro" id="IPR006073">
    <property type="entry name" value="GTP-bd"/>
</dbReference>
<dbReference type="PANTHER" id="PTHR33840">
    <property type="match status" value="1"/>
</dbReference>
<dbReference type="PANTHER" id="PTHR33840:SF1">
    <property type="entry name" value="TLE1 PHOSPHOLIPASE DOMAIN-CONTAINING PROTEIN"/>
    <property type="match status" value="1"/>
</dbReference>
<evidence type="ECO:0000313" key="3">
    <source>
        <dbReference type="EMBL" id="KAH9817374.1"/>
    </source>
</evidence>
<dbReference type="OrthoDB" id="59699at2759"/>
<organism evidence="3 4">
    <name type="scientific">Teratosphaeria destructans</name>
    <dbReference type="NCBI Taxonomy" id="418781"/>
    <lineage>
        <taxon>Eukaryota</taxon>
        <taxon>Fungi</taxon>
        <taxon>Dikarya</taxon>
        <taxon>Ascomycota</taxon>
        <taxon>Pezizomycotina</taxon>
        <taxon>Dothideomycetes</taxon>
        <taxon>Dothideomycetidae</taxon>
        <taxon>Mycosphaerellales</taxon>
        <taxon>Teratosphaeriaceae</taxon>
        <taxon>Teratosphaeria</taxon>
    </lineage>
</organism>
<reference evidence="3 4" key="1">
    <citation type="journal article" date="2018" name="IMA Fungus">
        <title>IMA Genome-F 10: Nine draft genome sequences of Claviceps purpurea s.lat., including C. arundinis, C. humidiphila, and C. cf. spartinae, pseudomolecules for the pitch canker pathogen Fusarium circinatum, draft genome of Davidsoniella eucalypti, Grosmannia galeiformis, Quambalaria eucalypti, and Teratosphaeria destructans.</title>
        <authorList>
            <person name="Wingfield B.D."/>
            <person name="Liu M."/>
            <person name="Nguyen H.D."/>
            <person name="Lane F.A."/>
            <person name="Morgan S.W."/>
            <person name="De Vos L."/>
            <person name="Wilken P.M."/>
            <person name="Duong T.A."/>
            <person name="Aylward J."/>
            <person name="Coetzee M.P."/>
            <person name="Dadej K."/>
            <person name="De Beer Z.W."/>
            <person name="Findlay W."/>
            <person name="Havenga M."/>
            <person name="Kolarik M."/>
            <person name="Menzies J.G."/>
            <person name="Naidoo K."/>
            <person name="Pochopski O."/>
            <person name="Shoukouhi P."/>
            <person name="Santana Q.C."/>
            <person name="Seifert K.A."/>
            <person name="Soal N."/>
            <person name="Steenkamp E.T."/>
            <person name="Tatham C.T."/>
            <person name="van der Nest M.A."/>
            <person name="Wingfield M.J."/>
        </authorList>
    </citation>
    <scope>NUCLEOTIDE SEQUENCE [LARGE SCALE GENOMIC DNA]</scope>
    <source>
        <strain evidence="3">CMW44962</strain>
    </source>
</reference>
<dbReference type="CDD" id="cd00882">
    <property type="entry name" value="Ras_like_GTPase"/>
    <property type="match status" value="1"/>
</dbReference>
<gene>
    <name evidence="3" type="ORF">Tdes44962_MAKER05498</name>
</gene>
<dbReference type="InterPro" id="IPR029058">
    <property type="entry name" value="AB_hydrolase_fold"/>
</dbReference>
<reference evidence="3 4" key="2">
    <citation type="journal article" date="2021" name="Curr. Genet.">
        <title>Genetic response to nitrogen starvation in the aggressive Eucalyptus foliar pathogen Teratosphaeria destructans.</title>
        <authorList>
            <person name="Havenga M."/>
            <person name="Wingfield B.D."/>
            <person name="Wingfield M.J."/>
            <person name="Dreyer L.L."/>
            <person name="Roets F."/>
            <person name="Aylward J."/>
        </authorList>
    </citation>
    <scope>NUCLEOTIDE SEQUENCE [LARGE SCALE GENOMIC DNA]</scope>
    <source>
        <strain evidence="3">CMW44962</strain>
    </source>
</reference>
<name>A0A9W7SJY2_9PEZI</name>
<dbReference type="EMBL" id="RIBY02002389">
    <property type="protein sequence ID" value="KAH9817374.1"/>
    <property type="molecule type" value="Genomic_DNA"/>
</dbReference>
<evidence type="ECO:0000259" key="1">
    <source>
        <dbReference type="Pfam" id="PF01926"/>
    </source>
</evidence>
<feature type="domain" description="T6SS Phospholipase effector Tle1-like catalytic" evidence="2">
    <location>
        <begin position="11"/>
        <end position="269"/>
    </location>
</feature>
<dbReference type="AlphaFoldDB" id="A0A9W7SJY2"/>
<dbReference type="InterPro" id="IPR027417">
    <property type="entry name" value="P-loop_NTPase"/>
</dbReference>